<dbReference type="STRING" id="658187.LDG_8618"/>
<accession>G9ETI6</accession>
<organism evidence="1 2">
    <name type="scientific">Legionella drancourtii LLAP12</name>
    <dbReference type="NCBI Taxonomy" id="658187"/>
    <lineage>
        <taxon>Bacteria</taxon>
        <taxon>Pseudomonadati</taxon>
        <taxon>Pseudomonadota</taxon>
        <taxon>Gammaproteobacteria</taxon>
        <taxon>Legionellales</taxon>
        <taxon>Legionellaceae</taxon>
        <taxon>Legionella</taxon>
    </lineage>
</organism>
<dbReference type="OrthoDB" id="5656547at2"/>
<keyword evidence="2" id="KW-1185">Reference proteome</keyword>
<dbReference type="EMBL" id="JH413847">
    <property type="protein sequence ID" value="EHL29653.1"/>
    <property type="molecule type" value="Genomic_DNA"/>
</dbReference>
<sequence>MGASMFSINKGVGLSQAANSEIIRKLTALRITGYKDALINQEINEDDEAALNKLTLHLGEKILKVNLIGADGTDAYKAARSQFKRIIEQLSKTKLSLIVFAAQLLQFYTIICAEQFKPEGDYQEFQQLLANGSNKFGAVNTNLFIIEYQLIKIYNDSVALEDANANADALAKEALAHLNLIETQLPRLKESLDQLVIAEPDNVFLHYLLFLHSYTSAKLLELHYILEEKNLSTEEILALSGRQEIYLKAAKDALDTIEQLKQFFKAYKKNYAKGLEFALGQDLLHNLPEHDFHEIRNHLLSLITTNSSSP</sequence>
<dbReference type="InParanoid" id="G9ETI6"/>
<dbReference type="HOGENOM" id="CLU_896572_0_0_6"/>
<name>G9ETI6_9GAMM</name>
<gene>
    <name evidence="1" type="ORF">LDG_8618</name>
</gene>
<dbReference type="AlphaFoldDB" id="G9ETI6"/>
<reference evidence="1 2" key="1">
    <citation type="journal article" date="2011" name="BMC Genomics">
        <title>Insight into cross-talk between intra-amoebal pathogens.</title>
        <authorList>
            <person name="Gimenez G."/>
            <person name="Bertelli C."/>
            <person name="Moliner C."/>
            <person name="Robert C."/>
            <person name="Raoult D."/>
            <person name="Fournier P.E."/>
            <person name="Greub G."/>
        </authorList>
    </citation>
    <scope>NUCLEOTIDE SEQUENCE [LARGE SCALE GENOMIC DNA]</scope>
    <source>
        <strain evidence="1 2">LLAP12</strain>
    </source>
</reference>
<evidence type="ECO:0000313" key="1">
    <source>
        <dbReference type="EMBL" id="EHL29653.1"/>
    </source>
</evidence>
<evidence type="ECO:0000313" key="2">
    <source>
        <dbReference type="Proteomes" id="UP000002770"/>
    </source>
</evidence>
<dbReference type="RefSeq" id="WP_006872490.1">
    <property type="nucleotide sequence ID" value="NZ_JH413847.1"/>
</dbReference>
<dbReference type="Proteomes" id="UP000002770">
    <property type="component" value="Unassembled WGS sequence"/>
</dbReference>
<protein>
    <submittedName>
        <fullName evidence="1">Uncharacterized protein</fullName>
    </submittedName>
</protein>
<proteinExistence type="predicted"/>